<proteinExistence type="predicted"/>
<dbReference type="PANTHER" id="PTHR46648:SF1">
    <property type="entry name" value="ADENOSINE 5'-MONOPHOSPHORAMIDASE HNT1"/>
    <property type="match status" value="1"/>
</dbReference>
<feature type="domain" description="HIT" evidence="4">
    <location>
        <begin position="4"/>
        <end position="111"/>
    </location>
</feature>
<accession>A0A1F5SDX7</accession>
<keyword evidence="5" id="KW-0378">Hydrolase</keyword>
<sequence>MSCIFCKIISGELPSYKVYEDEFTLAFLDINPVNPGHTLVVPKRHVTNIEAVDEETLCQVVKAVKKVGLSLKKNLGVAGYNLGVNNDPVAGQVVAHLHFHIIPRLAGDGFKLWPQKEYGDGEAEAVFAKIKI</sequence>
<dbReference type="CDD" id="cd01277">
    <property type="entry name" value="HINT_subgroup"/>
    <property type="match status" value="1"/>
</dbReference>
<dbReference type="PRINTS" id="PR00332">
    <property type="entry name" value="HISTRIAD"/>
</dbReference>
<dbReference type="InterPro" id="IPR039384">
    <property type="entry name" value="HINT"/>
</dbReference>
<dbReference type="EMBL" id="MFFW01000004">
    <property type="protein sequence ID" value="OGF24653.1"/>
    <property type="molecule type" value="Genomic_DNA"/>
</dbReference>
<evidence type="ECO:0000256" key="2">
    <source>
        <dbReference type="PIRSR" id="PIRSR601310-3"/>
    </source>
</evidence>
<evidence type="ECO:0000313" key="6">
    <source>
        <dbReference type="Proteomes" id="UP000178783"/>
    </source>
</evidence>
<feature type="active site" description="Tele-AMP-histidine intermediate" evidence="1">
    <location>
        <position position="98"/>
    </location>
</feature>
<comment type="caution">
    <text evidence="5">The sequence shown here is derived from an EMBL/GenBank/DDBJ whole genome shotgun (WGS) entry which is preliminary data.</text>
</comment>
<dbReference type="PANTHER" id="PTHR46648">
    <property type="entry name" value="HIT FAMILY PROTEIN 1"/>
    <property type="match status" value="1"/>
</dbReference>
<evidence type="ECO:0000259" key="4">
    <source>
        <dbReference type="PROSITE" id="PS51084"/>
    </source>
</evidence>
<dbReference type="PROSITE" id="PS51084">
    <property type="entry name" value="HIT_2"/>
    <property type="match status" value="1"/>
</dbReference>
<dbReference type="InterPro" id="IPR036265">
    <property type="entry name" value="HIT-like_sf"/>
</dbReference>
<reference evidence="5 6" key="1">
    <citation type="journal article" date="2016" name="Nat. Commun.">
        <title>Thousands of microbial genomes shed light on interconnected biogeochemical processes in an aquifer system.</title>
        <authorList>
            <person name="Anantharaman K."/>
            <person name="Brown C.T."/>
            <person name="Hug L.A."/>
            <person name="Sharon I."/>
            <person name="Castelle C.J."/>
            <person name="Probst A.J."/>
            <person name="Thomas B.C."/>
            <person name="Singh A."/>
            <person name="Wilkins M.J."/>
            <person name="Karaoz U."/>
            <person name="Brodie E.L."/>
            <person name="Williams K.H."/>
            <person name="Hubbard S.S."/>
            <person name="Banfield J.F."/>
        </authorList>
    </citation>
    <scope>NUCLEOTIDE SEQUENCE [LARGE SCALE GENOMIC DNA]</scope>
</reference>
<dbReference type="GO" id="GO:0016787">
    <property type="term" value="F:hydrolase activity"/>
    <property type="evidence" value="ECO:0007669"/>
    <property type="project" value="UniProtKB-KW"/>
</dbReference>
<organism evidence="5 6">
    <name type="scientific">Candidatus Falkowbacteria bacterium RIFCSPLOWO2_02_FULL_45_21</name>
    <dbReference type="NCBI Taxonomy" id="1797989"/>
    <lineage>
        <taxon>Bacteria</taxon>
        <taxon>Candidatus Falkowiibacteriota</taxon>
    </lineage>
</organism>
<dbReference type="GO" id="GO:0009117">
    <property type="term" value="P:nucleotide metabolic process"/>
    <property type="evidence" value="ECO:0007669"/>
    <property type="project" value="TreeGrafter"/>
</dbReference>
<dbReference type="Proteomes" id="UP000178783">
    <property type="component" value="Unassembled WGS sequence"/>
</dbReference>
<dbReference type="InterPro" id="IPR019808">
    <property type="entry name" value="Histidine_triad_CS"/>
</dbReference>
<dbReference type="Gene3D" id="3.30.428.10">
    <property type="entry name" value="HIT-like"/>
    <property type="match status" value="1"/>
</dbReference>
<dbReference type="InterPro" id="IPR011146">
    <property type="entry name" value="HIT-like"/>
</dbReference>
<name>A0A1F5SDX7_9BACT</name>
<protein>
    <submittedName>
        <fullName evidence="5">HIT family hydrolase</fullName>
    </submittedName>
</protein>
<dbReference type="STRING" id="1797989.A3H66_00075"/>
<dbReference type="Pfam" id="PF01230">
    <property type="entry name" value="HIT"/>
    <property type="match status" value="1"/>
</dbReference>
<evidence type="ECO:0000313" key="5">
    <source>
        <dbReference type="EMBL" id="OGF24653.1"/>
    </source>
</evidence>
<evidence type="ECO:0000256" key="1">
    <source>
        <dbReference type="PIRSR" id="PIRSR601310-1"/>
    </source>
</evidence>
<dbReference type="PROSITE" id="PS00892">
    <property type="entry name" value="HIT_1"/>
    <property type="match status" value="1"/>
</dbReference>
<gene>
    <name evidence="5" type="ORF">A3H66_00075</name>
</gene>
<dbReference type="AlphaFoldDB" id="A0A1F5SDX7"/>
<dbReference type="SUPFAM" id="SSF54197">
    <property type="entry name" value="HIT-like"/>
    <property type="match status" value="1"/>
</dbReference>
<feature type="short sequence motif" description="Histidine triad motif" evidence="2 3">
    <location>
        <begin position="96"/>
        <end position="100"/>
    </location>
</feature>
<evidence type="ECO:0000256" key="3">
    <source>
        <dbReference type="PROSITE-ProRule" id="PRU00464"/>
    </source>
</evidence>
<dbReference type="InterPro" id="IPR001310">
    <property type="entry name" value="Histidine_triad_HIT"/>
</dbReference>